<evidence type="ECO:0000256" key="3">
    <source>
        <dbReference type="ARBA" id="ARBA00022643"/>
    </source>
</evidence>
<organism evidence="6 7">
    <name type="scientific">Pseudacidovorax intermedius</name>
    <dbReference type="NCBI Taxonomy" id="433924"/>
    <lineage>
        <taxon>Bacteria</taxon>
        <taxon>Pseudomonadati</taxon>
        <taxon>Pseudomonadota</taxon>
        <taxon>Betaproteobacteria</taxon>
        <taxon>Burkholderiales</taxon>
        <taxon>Comamonadaceae</taxon>
        <taxon>Pseudacidovorax</taxon>
    </lineage>
</organism>
<proteinExistence type="predicted"/>
<dbReference type="InterPro" id="IPR000262">
    <property type="entry name" value="FMN-dep_DH"/>
</dbReference>
<dbReference type="AlphaFoldDB" id="A0A147GML7"/>
<dbReference type="PANTHER" id="PTHR10578:SF107">
    <property type="entry name" value="2-HYDROXYACID OXIDASE 1"/>
    <property type="match status" value="1"/>
</dbReference>
<dbReference type="InterPro" id="IPR013785">
    <property type="entry name" value="Aldolase_TIM"/>
</dbReference>
<name>A0A147GML7_9BURK</name>
<evidence type="ECO:0000256" key="1">
    <source>
        <dbReference type="ARBA" id="ARBA00001917"/>
    </source>
</evidence>
<dbReference type="GO" id="GO:0005886">
    <property type="term" value="C:plasma membrane"/>
    <property type="evidence" value="ECO:0007669"/>
    <property type="project" value="TreeGrafter"/>
</dbReference>
<evidence type="ECO:0000313" key="6">
    <source>
        <dbReference type="EMBL" id="KTT15025.1"/>
    </source>
</evidence>
<dbReference type="PANTHER" id="PTHR10578">
    <property type="entry name" value="S -2-HYDROXY-ACID OXIDASE-RELATED"/>
    <property type="match status" value="1"/>
</dbReference>
<dbReference type="PATRIC" id="fig|433924.3.peg.1450"/>
<feature type="non-terminal residue" evidence="6">
    <location>
        <position position="1"/>
    </location>
</feature>
<protein>
    <submittedName>
        <fullName evidence="6">(S)-2-hydroxy-acid oxidase</fullName>
    </submittedName>
</protein>
<dbReference type="InterPro" id="IPR037396">
    <property type="entry name" value="FMN_HAD"/>
</dbReference>
<dbReference type="InterPro" id="IPR008259">
    <property type="entry name" value="FMN_hydac_DH_AS"/>
</dbReference>
<keyword evidence="4" id="KW-0560">Oxidoreductase</keyword>
<dbReference type="GO" id="GO:0004459">
    <property type="term" value="F:L-lactate dehydrogenase (NAD+) activity"/>
    <property type="evidence" value="ECO:0007669"/>
    <property type="project" value="TreeGrafter"/>
</dbReference>
<dbReference type="PROSITE" id="PS00557">
    <property type="entry name" value="FMN_HYDROXY_ACID_DH_1"/>
    <property type="match status" value="1"/>
</dbReference>
<reference evidence="6 7" key="1">
    <citation type="journal article" date="2016" name="Front. Microbiol.">
        <title>Genomic Resource of Rice Seed Associated Bacteria.</title>
        <authorList>
            <person name="Midha S."/>
            <person name="Bansal K."/>
            <person name="Sharma S."/>
            <person name="Kumar N."/>
            <person name="Patil P.P."/>
            <person name="Chaudhry V."/>
            <person name="Patil P.B."/>
        </authorList>
    </citation>
    <scope>NUCLEOTIDE SEQUENCE [LARGE SCALE GENOMIC DNA]</scope>
    <source>
        <strain evidence="6 7">NS331</strain>
    </source>
</reference>
<feature type="domain" description="FMN hydroxy acid dehydrogenase" evidence="5">
    <location>
        <begin position="1"/>
        <end position="202"/>
    </location>
</feature>
<dbReference type="SUPFAM" id="SSF51395">
    <property type="entry name" value="FMN-linked oxidoreductases"/>
    <property type="match status" value="1"/>
</dbReference>
<gene>
    <name evidence="6" type="ORF">NS331_21900</name>
</gene>
<accession>A0A147GML7</accession>
<comment type="caution">
    <text evidence="6">The sequence shown here is derived from an EMBL/GenBank/DDBJ whole genome shotgun (WGS) entry which is preliminary data.</text>
</comment>
<dbReference type="RefSeq" id="WP_193758175.1">
    <property type="nucleotide sequence ID" value="NZ_LDSL01000159.1"/>
</dbReference>
<dbReference type="Proteomes" id="UP000072741">
    <property type="component" value="Unassembled WGS sequence"/>
</dbReference>
<dbReference type="EMBL" id="LDSL01000159">
    <property type="protein sequence ID" value="KTT15025.1"/>
    <property type="molecule type" value="Genomic_DNA"/>
</dbReference>
<dbReference type="PROSITE" id="PS51349">
    <property type="entry name" value="FMN_HYDROXY_ACID_DH_2"/>
    <property type="match status" value="1"/>
</dbReference>
<dbReference type="GO" id="GO:0009060">
    <property type="term" value="P:aerobic respiration"/>
    <property type="evidence" value="ECO:0007669"/>
    <property type="project" value="TreeGrafter"/>
</dbReference>
<evidence type="ECO:0000256" key="2">
    <source>
        <dbReference type="ARBA" id="ARBA00022630"/>
    </source>
</evidence>
<keyword evidence="2" id="KW-0285">Flavoprotein</keyword>
<sequence length="206" mass="22297">LRLAWDGLTHPRWTLGTLLRTLADGMPHFENSFAERGAPVISRNVERDFSKRDHFDWSHIARIRRRWRGPLVVKGLLSPQDAALARQHGADGIVLSNHGGRQLDGAVSALRMLPAVMDVAGDMAVMMDGGVRRGSDVLKALALGARFVWVGRPFNFAAAVAGEPGVAHAIQLLSAEVDRNLAMLGVTRPGMLGPEHLLPSAPVRGD</sequence>
<evidence type="ECO:0000313" key="7">
    <source>
        <dbReference type="Proteomes" id="UP000072741"/>
    </source>
</evidence>
<comment type="cofactor">
    <cofactor evidence="1">
        <name>FMN</name>
        <dbReference type="ChEBI" id="CHEBI:58210"/>
    </cofactor>
</comment>
<dbReference type="Pfam" id="PF01070">
    <property type="entry name" value="FMN_dh"/>
    <property type="match status" value="1"/>
</dbReference>
<keyword evidence="7" id="KW-1185">Reference proteome</keyword>
<evidence type="ECO:0000256" key="4">
    <source>
        <dbReference type="ARBA" id="ARBA00023002"/>
    </source>
</evidence>
<evidence type="ECO:0000259" key="5">
    <source>
        <dbReference type="PROSITE" id="PS51349"/>
    </source>
</evidence>
<keyword evidence="3" id="KW-0288">FMN</keyword>
<dbReference type="Gene3D" id="3.20.20.70">
    <property type="entry name" value="Aldolase class I"/>
    <property type="match status" value="1"/>
</dbReference>